<protein>
    <submittedName>
        <fullName evidence="6">Bacterial regulatory s, tetR family protein</fullName>
    </submittedName>
</protein>
<reference evidence="8 9" key="1">
    <citation type="submission" date="2017-02" db="EMBL/GenBank/DDBJ databases">
        <title>Complete genome sequences of Mycobacterium kansasii strains isolated from rhesus macaques.</title>
        <authorList>
            <person name="Panda A."/>
            <person name="Nagaraj S."/>
            <person name="Zhao X."/>
            <person name="Tettelin H."/>
            <person name="Detolla L.J."/>
        </authorList>
    </citation>
    <scope>NUCLEOTIDE SEQUENCE [LARGE SCALE GENOMIC DNA]</scope>
    <source>
        <strain evidence="7 8">11-3469</strain>
        <strain evidence="6 9">11-3813</strain>
    </source>
</reference>
<proteinExistence type="predicted"/>
<dbReference type="Proteomes" id="UP000188532">
    <property type="component" value="Unassembled WGS sequence"/>
</dbReference>
<evidence type="ECO:0000256" key="2">
    <source>
        <dbReference type="ARBA" id="ARBA00023125"/>
    </source>
</evidence>
<evidence type="ECO:0000256" key="4">
    <source>
        <dbReference type="PROSITE-ProRule" id="PRU00335"/>
    </source>
</evidence>
<evidence type="ECO:0000259" key="5">
    <source>
        <dbReference type="PROSITE" id="PS50977"/>
    </source>
</evidence>
<dbReference type="Pfam" id="PF16925">
    <property type="entry name" value="TetR_C_13"/>
    <property type="match status" value="1"/>
</dbReference>
<accession>A0A1V3XH71</accession>
<gene>
    <name evidence="7" type="ORF">BZL29_2906</name>
    <name evidence="6" type="ORF">BZL30_2984</name>
</gene>
<evidence type="ECO:0000313" key="7">
    <source>
        <dbReference type="EMBL" id="OOK80993.1"/>
    </source>
</evidence>
<evidence type="ECO:0000313" key="6">
    <source>
        <dbReference type="EMBL" id="OOK78539.1"/>
    </source>
</evidence>
<keyword evidence="2 4" id="KW-0238">DNA-binding</keyword>
<dbReference type="Proteomes" id="UP000189229">
    <property type="component" value="Unassembled WGS sequence"/>
</dbReference>
<comment type="caution">
    <text evidence="6">The sequence shown here is derived from an EMBL/GenBank/DDBJ whole genome shotgun (WGS) entry which is preliminary data.</text>
</comment>
<name>A0A1V3XH71_MYCKA</name>
<dbReference type="Gene3D" id="1.10.10.60">
    <property type="entry name" value="Homeodomain-like"/>
    <property type="match status" value="1"/>
</dbReference>
<sequence length="208" mass="22445">MSTSSAPRRKRGRPREFNLDAATAALERALWSRGFRSTSVEQLAAEAGLSLSSLYAAFGSKQGVLAAALARYECEMSGILGELESGARGLPDIVRFIDRVRAVLETPASPTGCFMVNTMVEVGDGIPEVQELVAAYRRRIERALKAALDTAARAGDIEAGSSQDRARLIQAALFGAMAVSRAGDLAPARAALQSITRELRRWRSHVRR</sequence>
<dbReference type="InterPro" id="IPR036271">
    <property type="entry name" value="Tet_transcr_reg_TetR-rel_C_sf"/>
</dbReference>
<evidence type="ECO:0000256" key="1">
    <source>
        <dbReference type="ARBA" id="ARBA00023015"/>
    </source>
</evidence>
<dbReference type="InterPro" id="IPR001647">
    <property type="entry name" value="HTH_TetR"/>
</dbReference>
<dbReference type="EMBL" id="MVBN01000002">
    <property type="protein sequence ID" value="OOK80993.1"/>
    <property type="molecule type" value="Genomic_DNA"/>
</dbReference>
<dbReference type="PANTHER" id="PTHR47506:SF1">
    <property type="entry name" value="HTH-TYPE TRANSCRIPTIONAL REGULATOR YJDC"/>
    <property type="match status" value="1"/>
</dbReference>
<dbReference type="GeneID" id="29702288"/>
<dbReference type="Pfam" id="PF00440">
    <property type="entry name" value="TetR_N"/>
    <property type="match status" value="1"/>
</dbReference>
<dbReference type="PANTHER" id="PTHR47506">
    <property type="entry name" value="TRANSCRIPTIONAL REGULATORY PROTEIN"/>
    <property type="match status" value="1"/>
</dbReference>
<dbReference type="STRING" id="1768.B1T50_09185"/>
<dbReference type="SUPFAM" id="SSF48498">
    <property type="entry name" value="Tetracyclin repressor-like, C-terminal domain"/>
    <property type="match status" value="1"/>
</dbReference>
<dbReference type="EMBL" id="MVBM01000002">
    <property type="protein sequence ID" value="OOK78539.1"/>
    <property type="molecule type" value="Genomic_DNA"/>
</dbReference>
<dbReference type="SUPFAM" id="SSF46689">
    <property type="entry name" value="Homeodomain-like"/>
    <property type="match status" value="1"/>
</dbReference>
<evidence type="ECO:0000313" key="8">
    <source>
        <dbReference type="Proteomes" id="UP000188532"/>
    </source>
</evidence>
<keyword evidence="1" id="KW-0805">Transcription regulation</keyword>
<evidence type="ECO:0000256" key="3">
    <source>
        <dbReference type="ARBA" id="ARBA00023163"/>
    </source>
</evidence>
<feature type="DNA-binding region" description="H-T-H motif" evidence="4">
    <location>
        <begin position="39"/>
        <end position="58"/>
    </location>
</feature>
<organism evidence="6 9">
    <name type="scientific">Mycobacterium kansasii</name>
    <dbReference type="NCBI Taxonomy" id="1768"/>
    <lineage>
        <taxon>Bacteria</taxon>
        <taxon>Bacillati</taxon>
        <taxon>Actinomycetota</taxon>
        <taxon>Actinomycetes</taxon>
        <taxon>Mycobacteriales</taxon>
        <taxon>Mycobacteriaceae</taxon>
        <taxon>Mycobacterium</taxon>
    </lineage>
</organism>
<keyword evidence="3" id="KW-0804">Transcription</keyword>
<feature type="domain" description="HTH tetR-type" evidence="5">
    <location>
        <begin position="16"/>
        <end position="76"/>
    </location>
</feature>
<dbReference type="AlphaFoldDB" id="A0A1V3XH71"/>
<dbReference type="InterPro" id="IPR009057">
    <property type="entry name" value="Homeodomain-like_sf"/>
</dbReference>
<evidence type="ECO:0000313" key="9">
    <source>
        <dbReference type="Proteomes" id="UP000189229"/>
    </source>
</evidence>
<dbReference type="InterPro" id="IPR011075">
    <property type="entry name" value="TetR_C"/>
</dbReference>
<dbReference type="RefSeq" id="WP_023367330.1">
    <property type="nucleotide sequence ID" value="NZ_BLYZ01000002.1"/>
</dbReference>
<dbReference type="Gene3D" id="1.10.357.10">
    <property type="entry name" value="Tetracycline Repressor, domain 2"/>
    <property type="match status" value="1"/>
</dbReference>
<dbReference type="PROSITE" id="PS50977">
    <property type="entry name" value="HTH_TETR_2"/>
    <property type="match status" value="1"/>
</dbReference>
<dbReference type="GO" id="GO:0003677">
    <property type="term" value="F:DNA binding"/>
    <property type="evidence" value="ECO:0007669"/>
    <property type="project" value="UniProtKB-UniRule"/>
</dbReference>